<keyword evidence="3" id="KW-0479">Metal-binding</keyword>
<dbReference type="PROSITE" id="PS51379">
    <property type="entry name" value="4FE4S_FER_2"/>
    <property type="match status" value="2"/>
</dbReference>
<proteinExistence type="inferred from homology"/>
<dbReference type="SMART" id="SM00928">
    <property type="entry name" value="NADH_4Fe-4S"/>
    <property type="match status" value="1"/>
</dbReference>
<keyword evidence="2" id="KW-0004">4Fe-4S</keyword>
<comment type="caution">
    <text evidence="7">The sequence shown here is derived from an EMBL/GenBank/DDBJ whole genome shotgun (WGS) entry which is preliminary data.</text>
</comment>
<keyword evidence="5" id="KW-0411">Iron-sulfur</keyword>
<dbReference type="Pfam" id="PF13237">
    <property type="entry name" value="Fer4_10"/>
    <property type="match status" value="1"/>
</dbReference>
<dbReference type="RefSeq" id="WP_052217649.1">
    <property type="nucleotide sequence ID" value="NZ_LGTE01000008.1"/>
</dbReference>
<dbReference type="SUPFAM" id="SSF142984">
    <property type="entry name" value="Nqo1 middle domain-like"/>
    <property type="match status" value="1"/>
</dbReference>
<dbReference type="InterPro" id="IPR017896">
    <property type="entry name" value="4Fe4S_Fe-S-bd"/>
</dbReference>
<organism evidence="7 8">
    <name type="scientific">Thermincola ferriacetica</name>
    <dbReference type="NCBI Taxonomy" id="281456"/>
    <lineage>
        <taxon>Bacteria</taxon>
        <taxon>Bacillati</taxon>
        <taxon>Bacillota</taxon>
        <taxon>Clostridia</taxon>
        <taxon>Eubacteriales</taxon>
        <taxon>Thermincolaceae</taxon>
        <taxon>Thermincola</taxon>
    </lineage>
</organism>
<comment type="similarity">
    <text evidence="1">Belongs to the complex I 51 kDa subunit family.</text>
</comment>
<evidence type="ECO:0000256" key="2">
    <source>
        <dbReference type="ARBA" id="ARBA00022485"/>
    </source>
</evidence>
<dbReference type="PANTHER" id="PTHR43578">
    <property type="entry name" value="NADH-QUINONE OXIDOREDUCTASE SUBUNIT F"/>
    <property type="match status" value="1"/>
</dbReference>
<dbReference type="InterPro" id="IPR036249">
    <property type="entry name" value="Thioredoxin-like_sf"/>
</dbReference>
<dbReference type="Gene3D" id="1.20.1440.230">
    <property type="entry name" value="NADH-ubiquinone oxidoreductase 51kDa subunit, iron-sulphur binding domain"/>
    <property type="match status" value="1"/>
</dbReference>
<dbReference type="AlphaFoldDB" id="A0A0L6W483"/>
<evidence type="ECO:0000256" key="1">
    <source>
        <dbReference type="ARBA" id="ARBA00007523"/>
    </source>
</evidence>
<dbReference type="PATRIC" id="fig|281456.6.peg.1613"/>
<dbReference type="InterPro" id="IPR037207">
    <property type="entry name" value="Nuop51_4Fe4S-bd_sf"/>
</dbReference>
<feature type="domain" description="4Fe-4S ferredoxin-type" evidence="6">
    <location>
        <begin position="562"/>
        <end position="591"/>
    </location>
</feature>
<name>A0A0L6W483_9FIRM</name>
<dbReference type="Pfam" id="PF01512">
    <property type="entry name" value="Complex1_51K"/>
    <property type="match status" value="1"/>
</dbReference>
<dbReference type="Gene3D" id="6.10.250.1450">
    <property type="match status" value="1"/>
</dbReference>
<feature type="domain" description="4Fe-4S ferredoxin-type" evidence="6">
    <location>
        <begin position="592"/>
        <end position="619"/>
    </location>
</feature>
<dbReference type="SUPFAM" id="SSF140490">
    <property type="entry name" value="Nqo1C-terminal domain-like"/>
    <property type="match status" value="1"/>
</dbReference>
<dbReference type="Gene3D" id="3.30.70.20">
    <property type="match status" value="1"/>
</dbReference>
<dbReference type="FunFam" id="3.40.50.11540:FF:000001">
    <property type="entry name" value="NADH dehydrogenase [ubiquinone] flavoprotein 1, mitochondrial"/>
    <property type="match status" value="1"/>
</dbReference>
<dbReference type="GO" id="GO:0010181">
    <property type="term" value="F:FMN binding"/>
    <property type="evidence" value="ECO:0007669"/>
    <property type="project" value="InterPro"/>
</dbReference>
<evidence type="ECO:0000313" key="7">
    <source>
        <dbReference type="EMBL" id="KNZ69899.1"/>
    </source>
</evidence>
<dbReference type="GO" id="GO:0046872">
    <property type="term" value="F:metal ion binding"/>
    <property type="evidence" value="ECO:0007669"/>
    <property type="project" value="UniProtKB-KW"/>
</dbReference>
<dbReference type="Pfam" id="PF10589">
    <property type="entry name" value="NADH_4Fe-4S"/>
    <property type="match status" value="1"/>
</dbReference>
<dbReference type="PROSITE" id="PS00198">
    <property type="entry name" value="4FE4S_FER_1"/>
    <property type="match status" value="1"/>
</dbReference>
<gene>
    <name evidence="7" type="ORF">Tfer_1512</name>
</gene>
<dbReference type="FunFam" id="1.20.1440.230:FF:000001">
    <property type="entry name" value="Mitochondrial NADH dehydrogenase flavoprotein 1"/>
    <property type="match status" value="1"/>
</dbReference>
<evidence type="ECO:0000256" key="3">
    <source>
        <dbReference type="ARBA" id="ARBA00022723"/>
    </source>
</evidence>
<dbReference type="SUPFAM" id="SSF142019">
    <property type="entry name" value="Nqo1 FMN-binding domain-like"/>
    <property type="match status" value="1"/>
</dbReference>
<dbReference type="InterPro" id="IPR019575">
    <property type="entry name" value="Nuop51_4Fe4S-bd"/>
</dbReference>
<dbReference type="GO" id="GO:0051539">
    <property type="term" value="F:4 iron, 4 sulfur cluster binding"/>
    <property type="evidence" value="ECO:0007669"/>
    <property type="project" value="UniProtKB-KW"/>
</dbReference>
<dbReference type="GO" id="GO:0008137">
    <property type="term" value="F:NADH dehydrogenase (ubiquinone) activity"/>
    <property type="evidence" value="ECO:0007669"/>
    <property type="project" value="InterPro"/>
</dbReference>
<keyword evidence="8" id="KW-1185">Reference proteome</keyword>
<dbReference type="EMBL" id="LGTE01000008">
    <property type="protein sequence ID" value="KNZ69899.1"/>
    <property type="molecule type" value="Genomic_DNA"/>
</dbReference>
<dbReference type="Gene3D" id="3.40.30.10">
    <property type="entry name" value="Glutaredoxin"/>
    <property type="match status" value="1"/>
</dbReference>
<dbReference type="NCBIfam" id="NF010120">
    <property type="entry name" value="PRK13596.1"/>
    <property type="match status" value="1"/>
</dbReference>
<dbReference type="Gene3D" id="3.40.50.11540">
    <property type="entry name" value="NADH-ubiquinone oxidoreductase 51kDa subunit"/>
    <property type="match status" value="1"/>
</dbReference>
<dbReference type="Proteomes" id="UP000037175">
    <property type="component" value="Unassembled WGS sequence"/>
</dbReference>
<evidence type="ECO:0000256" key="5">
    <source>
        <dbReference type="ARBA" id="ARBA00023014"/>
    </source>
</evidence>
<dbReference type="PANTHER" id="PTHR43578:SF3">
    <property type="entry name" value="NADH-QUINONE OXIDOREDUCTASE SUBUNIT F"/>
    <property type="match status" value="1"/>
</dbReference>
<dbReference type="InterPro" id="IPR011538">
    <property type="entry name" value="Nuo51_FMN-bd"/>
</dbReference>
<dbReference type="PROSITE" id="PS00645">
    <property type="entry name" value="COMPLEX1_51K_2"/>
    <property type="match status" value="1"/>
</dbReference>
<dbReference type="InterPro" id="IPR001949">
    <property type="entry name" value="NADH-UbQ_OxRdtase_51kDa_CS"/>
</dbReference>
<reference evidence="8" key="1">
    <citation type="submission" date="2015-07" db="EMBL/GenBank/DDBJ databases">
        <title>Complete Genome of Thermincola ferriacetica strain Z-0001T.</title>
        <authorList>
            <person name="Lusk B."/>
            <person name="Badalamenti J.P."/>
            <person name="Parameswaran P."/>
            <person name="Bond D.R."/>
            <person name="Torres C.I."/>
        </authorList>
    </citation>
    <scope>NUCLEOTIDE SEQUENCE [LARGE SCALE GENOMIC DNA]</scope>
    <source>
        <strain evidence="8">Z-0001</strain>
    </source>
</reference>
<dbReference type="SUPFAM" id="SSF54862">
    <property type="entry name" value="4Fe-4S ferredoxins"/>
    <property type="match status" value="1"/>
</dbReference>
<dbReference type="CDD" id="cd02980">
    <property type="entry name" value="TRX_Fd_family"/>
    <property type="match status" value="1"/>
</dbReference>
<evidence type="ECO:0000313" key="8">
    <source>
        <dbReference type="Proteomes" id="UP000037175"/>
    </source>
</evidence>
<dbReference type="SUPFAM" id="SSF52833">
    <property type="entry name" value="Thioredoxin-like"/>
    <property type="match status" value="1"/>
</dbReference>
<evidence type="ECO:0000259" key="6">
    <source>
        <dbReference type="PROSITE" id="PS51379"/>
    </source>
</evidence>
<keyword evidence="4" id="KW-0408">Iron</keyword>
<accession>A0A0L6W483</accession>
<protein>
    <submittedName>
        <fullName evidence="7">NADH dehydrogenase (Quinone)</fullName>
    </submittedName>
</protein>
<sequence length="619" mass="66859">MISLAEKRKEYQNRLVEKAKKTVIVVGMGTCGIAAGGDKVWQALENAVKNKNLDIELVYSGCIGLCYVEPIMEVHRPDMPRVIYGNVNGETALKILEEHALNGKVVSDLAVAQDPKEGKTVLPEIPILNEMPFYKKQVKTAIANCGIINPDSIEEYIAYGGYEALEKVLSSMSQTQVIEEVKKSGLRGRGGGGFPTGLKWEFAYKSPGDKKYVICNADEGDPGAFMDRSVLEGDPHAVLEGMAICGYAIGADEGYIYVRAEYPLAIKRLENAIAQAEKAGLLGENILGSGFNFKLRIKAGAGAFVCGEETALINSIEGKRGMPRVRPPFPAQSGLWNKPTNNNNVETYANIPGIIRKGADWFAGMGTEKSKGSKVFALTGKVNRTGLAEVPIGITIREIIFDIAGGIQNNKKFKAVQIGGPSGGCIPEEYLDTPVDYDSLTALGAMMGSGGLVVMDETTCMVDVARFFLNFTQKESCGKCTPCREGTKRMLEILNRICDGKGKPEDIDTLERLSNVIKSTALCGLGQSAPNPVLATLRYFRNEYEDHIHNKKCTAGVCTALLEYKIDPDKCKGCGACKKVCPVGAISGEKKEAHEIDAGKCIKCGSCIEKCKFDAIIKG</sequence>
<dbReference type="InterPro" id="IPR017900">
    <property type="entry name" value="4Fe4S_Fe_S_CS"/>
</dbReference>
<evidence type="ECO:0000256" key="4">
    <source>
        <dbReference type="ARBA" id="ARBA00023004"/>
    </source>
</evidence>
<dbReference type="InterPro" id="IPR037225">
    <property type="entry name" value="Nuo51_FMN-bd_sf"/>
</dbReference>
<dbReference type="Gene3D" id="3.10.20.600">
    <property type="match status" value="1"/>
</dbReference>